<dbReference type="Proteomes" id="UP000028870">
    <property type="component" value="Unassembled WGS sequence"/>
</dbReference>
<dbReference type="STRING" id="258533.BN977_01463"/>
<feature type="compositionally biased region" description="Basic and acidic residues" evidence="1">
    <location>
        <begin position="375"/>
        <end position="386"/>
    </location>
</feature>
<dbReference type="eggNOG" id="ENOG50329KU">
    <property type="taxonomic scope" value="Bacteria"/>
</dbReference>
<dbReference type="EMBL" id="CCBB010000001">
    <property type="protein sequence ID" value="CDO06670.1"/>
    <property type="molecule type" value="Genomic_DNA"/>
</dbReference>
<dbReference type="OrthoDB" id="4629927at2"/>
<reference evidence="3" key="1">
    <citation type="submission" date="2014-03" db="EMBL/GenBank/DDBJ databases">
        <title>Draft Genome Sequence of Mycobacterium cosmeticum DSM 44829.</title>
        <authorList>
            <person name="Croce O."/>
            <person name="Robert C."/>
            <person name="Raoult D."/>
            <person name="Drancourt M."/>
        </authorList>
    </citation>
    <scope>NUCLEOTIDE SEQUENCE [LARGE SCALE GENOMIC DNA]</scope>
    <source>
        <strain evidence="3">DSM 44829</strain>
    </source>
</reference>
<reference evidence="3" key="2">
    <citation type="submission" date="2014-03" db="EMBL/GenBank/DDBJ databases">
        <authorList>
            <person name="Urmite Genomes"/>
        </authorList>
    </citation>
    <scope>NUCLEOTIDE SEQUENCE</scope>
    <source>
        <strain evidence="3">DSM 44829</strain>
    </source>
</reference>
<feature type="signal peptide" evidence="2">
    <location>
        <begin position="1"/>
        <end position="22"/>
    </location>
</feature>
<feature type="region of interest" description="Disordered" evidence="1">
    <location>
        <begin position="233"/>
        <end position="386"/>
    </location>
</feature>
<evidence type="ECO:0000256" key="2">
    <source>
        <dbReference type="SAM" id="SignalP"/>
    </source>
</evidence>
<comment type="caution">
    <text evidence="3">The sequence shown here is derived from an EMBL/GenBank/DDBJ whole genome shotgun (WGS) entry which is preliminary data.</text>
</comment>
<evidence type="ECO:0000256" key="1">
    <source>
        <dbReference type="SAM" id="MobiDB-lite"/>
    </source>
</evidence>
<protein>
    <submittedName>
        <fullName evidence="3">PE family protein</fullName>
    </submittedName>
</protein>
<organism evidence="3 4">
    <name type="scientific">Mycolicibacterium cosmeticum</name>
    <dbReference type="NCBI Taxonomy" id="258533"/>
    <lineage>
        <taxon>Bacteria</taxon>
        <taxon>Bacillati</taxon>
        <taxon>Actinomycetota</taxon>
        <taxon>Actinomycetes</taxon>
        <taxon>Mycobacteriales</taxon>
        <taxon>Mycobacteriaceae</taxon>
        <taxon>Mycolicibacterium</taxon>
    </lineage>
</organism>
<keyword evidence="4" id="KW-1185">Reference proteome</keyword>
<feature type="chain" id="PRO_5039354043" evidence="2">
    <location>
        <begin position="23"/>
        <end position="386"/>
    </location>
</feature>
<evidence type="ECO:0000313" key="4">
    <source>
        <dbReference type="Proteomes" id="UP000028870"/>
    </source>
</evidence>
<accession>W9BIQ5</accession>
<keyword evidence="2" id="KW-0732">Signal</keyword>
<dbReference type="RefSeq" id="WP_051561130.1">
    <property type="nucleotide sequence ID" value="NZ_CCBB010000001.1"/>
</dbReference>
<name>W9BIQ5_MYCCO</name>
<feature type="compositionally biased region" description="Basic and acidic residues" evidence="1">
    <location>
        <begin position="253"/>
        <end position="287"/>
    </location>
</feature>
<feature type="compositionally biased region" description="Basic and acidic residues" evidence="1">
    <location>
        <begin position="319"/>
        <end position="358"/>
    </location>
</feature>
<sequence>MRVSVRSYLMAGVAALAAGTVAIPPSITPTAPAPAPVHTQVRLAAETRTAWAPKPVIALIPKAATAGTTAATPAAPVRTAAAGKTAAAPSAAPAAATVTPTAAALAFPGLSNAIIQGYDWVIGWVDYGVDLAQYAVGWIPVANIFAPQIGIVYYNLIEPILTSAVYNTAYVIGGQVDLIQGISNVVNDSIAAGRGFIQAEINWALSWLPPLPPLPFTATATTAAKTAAVSLTATAEPTDGKPPVTAEQQTDQGSEHETEPVDTKPTETEPVDTKPVETEPVDTKPVETEPADSTPVKEPSDTPATPESPKTPESGTAPEKSEKPDTTKPDTPKTDDKKTDTKAGTDKTDTEKPAPKKAEPKKKKHDHPSAGDSAPKADTHTGSDAT</sequence>
<dbReference type="AlphaFoldDB" id="W9BIQ5"/>
<proteinExistence type="predicted"/>
<gene>
    <name evidence="3" type="ORF">BN977_01463</name>
</gene>
<evidence type="ECO:0000313" key="3">
    <source>
        <dbReference type="EMBL" id="CDO06670.1"/>
    </source>
</evidence>